<dbReference type="Gene3D" id="3.30.450.30">
    <property type="entry name" value="Dynein light chain 2a, cytoplasmic"/>
    <property type="match status" value="1"/>
</dbReference>
<dbReference type="PANTHER" id="PTHR36222">
    <property type="entry name" value="SERINE PROTEASE INHIBITOR RV3364C"/>
    <property type="match status" value="1"/>
</dbReference>
<reference evidence="3" key="1">
    <citation type="submission" date="2016-10" db="EMBL/GenBank/DDBJ databases">
        <authorList>
            <person name="Varghese N."/>
            <person name="Submissions S."/>
        </authorList>
    </citation>
    <scope>NUCLEOTIDE SEQUENCE [LARGE SCALE GENOMIC DNA]</scope>
    <source>
        <strain evidence="3">DSM 44771</strain>
    </source>
</reference>
<evidence type="ECO:0000313" key="2">
    <source>
        <dbReference type="EMBL" id="SFT07034.1"/>
    </source>
</evidence>
<dbReference type="EMBL" id="FOZX01000014">
    <property type="protein sequence ID" value="SFT07034.1"/>
    <property type="molecule type" value="Genomic_DNA"/>
</dbReference>
<evidence type="ECO:0000313" key="3">
    <source>
        <dbReference type="Proteomes" id="UP000198852"/>
    </source>
</evidence>
<organism evidence="2 3">
    <name type="scientific">Saccharopolyspora flava</name>
    <dbReference type="NCBI Taxonomy" id="95161"/>
    <lineage>
        <taxon>Bacteria</taxon>
        <taxon>Bacillati</taxon>
        <taxon>Actinomycetota</taxon>
        <taxon>Actinomycetes</taxon>
        <taxon>Pseudonocardiales</taxon>
        <taxon>Pseudonocardiaceae</taxon>
        <taxon>Saccharopolyspora</taxon>
    </lineage>
</organism>
<dbReference type="InterPro" id="IPR004942">
    <property type="entry name" value="Roadblock/LAMTOR2_dom"/>
</dbReference>
<dbReference type="Proteomes" id="UP000198852">
    <property type="component" value="Unassembled WGS sequence"/>
</dbReference>
<dbReference type="RefSeq" id="WP_093423772.1">
    <property type="nucleotide sequence ID" value="NZ_FOZX01000014.1"/>
</dbReference>
<dbReference type="OrthoDB" id="3694691at2"/>
<evidence type="ECO:0000259" key="1">
    <source>
        <dbReference type="SMART" id="SM00960"/>
    </source>
</evidence>
<dbReference type="AlphaFoldDB" id="A0A1I6V062"/>
<dbReference type="SMART" id="SM00960">
    <property type="entry name" value="Robl_LC7"/>
    <property type="match status" value="1"/>
</dbReference>
<feature type="domain" description="Roadblock/LAMTOR2" evidence="1">
    <location>
        <begin position="7"/>
        <end position="97"/>
    </location>
</feature>
<dbReference type="Pfam" id="PF03259">
    <property type="entry name" value="Robl_LC7"/>
    <property type="match status" value="1"/>
</dbReference>
<gene>
    <name evidence="2" type="ORF">SAMN05660874_05453</name>
</gene>
<sequence>MSSDNLSWLLEDFHRQVPDARGLILFSADGLPTASSGLSEEDADALAALGASINSTVSTASARTRSGRVRQTLVESDDAYLLLTRAAERTGLLVVVAITADLELAASAVEQLVTRVGAHLATPARR</sequence>
<dbReference type="SUPFAM" id="SSF103196">
    <property type="entry name" value="Roadblock/LC7 domain"/>
    <property type="match status" value="1"/>
</dbReference>
<accession>A0A1I6V062</accession>
<dbReference type="PANTHER" id="PTHR36222:SF1">
    <property type="entry name" value="SERINE PROTEASE INHIBITOR RV3364C"/>
    <property type="match status" value="1"/>
</dbReference>
<dbReference type="InterPro" id="IPR053141">
    <property type="entry name" value="Mycobact_SerProt_Inhib_Rv3364c"/>
</dbReference>
<protein>
    <submittedName>
        <fullName evidence="2">Predicted regulator of Ras-like GTPase activity, Roadblock/LC7/MglB family</fullName>
    </submittedName>
</protein>
<name>A0A1I6V062_9PSEU</name>
<keyword evidence="3" id="KW-1185">Reference proteome</keyword>
<proteinExistence type="predicted"/>
<dbReference type="STRING" id="95161.SAMN05660874_05453"/>